<protein>
    <submittedName>
        <fullName evidence="3">Uncharacterized protein</fullName>
    </submittedName>
</protein>
<feature type="compositionally biased region" description="Basic and acidic residues" evidence="1">
    <location>
        <begin position="223"/>
        <end position="297"/>
    </location>
</feature>
<evidence type="ECO:0000256" key="2">
    <source>
        <dbReference type="SAM" id="Phobius"/>
    </source>
</evidence>
<feature type="compositionally biased region" description="Polar residues" evidence="1">
    <location>
        <begin position="202"/>
        <end position="216"/>
    </location>
</feature>
<keyword evidence="4" id="KW-1185">Reference proteome</keyword>
<organism evidence="3 4">
    <name type="scientific">Dissostichus mawsoni</name>
    <name type="common">Antarctic cod</name>
    <dbReference type="NCBI Taxonomy" id="36200"/>
    <lineage>
        <taxon>Eukaryota</taxon>
        <taxon>Metazoa</taxon>
        <taxon>Chordata</taxon>
        <taxon>Craniata</taxon>
        <taxon>Vertebrata</taxon>
        <taxon>Euteleostomi</taxon>
        <taxon>Actinopterygii</taxon>
        <taxon>Neopterygii</taxon>
        <taxon>Teleostei</taxon>
        <taxon>Neoteleostei</taxon>
        <taxon>Acanthomorphata</taxon>
        <taxon>Eupercaria</taxon>
        <taxon>Perciformes</taxon>
        <taxon>Notothenioidei</taxon>
        <taxon>Nototheniidae</taxon>
        <taxon>Dissostichus</taxon>
    </lineage>
</organism>
<feature type="compositionally biased region" description="Basic residues" evidence="1">
    <location>
        <begin position="187"/>
        <end position="198"/>
    </location>
</feature>
<sequence>MVTTHSVLSLSQSSIIHLTSHTSQFKGRPGTRSKGIMRVHVHTKFCFLCVLTFLFHQCNHCHGEEHSHQHGGHPHTDHDHVHSDLQISEDSYVKGATFSPESKSPPGQTLEKEQHYYIQQLFSRYGQQDKLDFEGFQSLLFSLGLGEVKLVDAQHEELGHDHVAHLDLVDVQKGHHSHASTTDGHGHGHPHHKPASHHPHTEQNPTKCTQQTTAASPGTGAHTGHDHDHGHESGHNHDHTKVVDSEHKHSGGHVQDKQGHVHNHDHAHDKEHKHEQAHVHSNHKDGSSEPHGGHDHADHDMEIMTMEIMTMEIMTTAIMATAIMAITTTAITTTVITTIMAKLIMTTAIMTTIMSLKFRQAQTFLLSAKSRSPPHSWSRPKLLRCHSPLPPLQKLRPRSRESQPGSGDSGGETKPLLQPLIRLRHTTMITVTAILIKIREKLQEGLAPPPCQSPFCPATLKDCFTSMGR</sequence>
<proteinExistence type="predicted"/>
<feature type="transmembrane region" description="Helical" evidence="2">
    <location>
        <begin position="313"/>
        <end position="333"/>
    </location>
</feature>
<comment type="caution">
    <text evidence="3">The sequence shown here is derived from an EMBL/GenBank/DDBJ whole genome shotgun (WGS) entry which is preliminary data.</text>
</comment>
<dbReference type="Proteomes" id="UP000518266">
    <property type="component" value="Unassembled WGS sequence"/>
</dbReference>
<evidence type="ECO:0000313" key="3">
    <source>
        <dbReference type="EMBL" id="KAF3842867.1"/>
    </source>
</evidence>
<reference evidence="3 4" key="1">
    <citation type="submission" date="2020-03" db="EMBL/GenBank/DDBJ databases">
        <title>Dissostichus mawsoni Genome sequencing and assembly.</title>
        <authorList>
            <person name="Park H."/>
        </authorList>
    </citation>
    <scope>NUCLEOTIDE SEQUENCE [LARGE SCALE GENOMIC DNA]</scope>
    <source>
        <strain evidence="3">DM0001</strain>
        <tissue evidence="3">Muscle</tissue>
    </source>
</reference>
<name>A0A7J5Y2G5_DISMA</name>
<keyword evidence="2" id="KW-0812">Transmembrane</keyword>
<keyword evidence="2" id="KW-0472">Membrane</keyword>
<feature type="region of interest" description="Disordered" evidence="1">
    <location>
        <begin position="369"/>
        <end position="417"/>
    </location>
</feature>
<keyword evidence="2" id="KW-1133">Transmembrane helix</keyword>
<dbReference type="AlphaFoldDB" id="A0A7J5Y2G5"/>
<gene>
    <name evidence="3" type="ORF">F7725_001716</name>
</gene>
<evidence type="ECO:0000313" key="4">
    <source>
        <dbReference type="Proteomes" id="UP000518266"/>
    </source>
</evidence>
<feature type="region of interest" description="Disordered" evidence="1">
    <location>
        <begin position="174"/>
        <end position="297"/>
    </location>
</feature>
<accession>A0A7J5Y2G5</accession>
<dbReference type="EMBL" id="JAAKFY010000018">
    <property type="protein sequence ID" value="KAF3842867.1"/>
    <property type="molecule type" value="Genomic_DNA"/>
</dbReference>
<dbReference type="OrthoDB" id="200954at2759"/>
<evidence type="ECO:0000256" key="1">
    <source>
        <dbReference type="SAM" id="MobiDB-lite"/>
    </source>
</evidence>